<reference evidence="3" key="1">
    <citation type="journal article" date="2020" name="New Phytol.">
        <title>Comparative genomics reveals dynamic genome evolution in host specialist ectomycorrhizal fungi.</title>
        <authorList>
            <person name="Lofgren L.A."/>
            <person name="Nguyen N.H."/>
            <person name="Vilgalys R."/>
            <person name="Ruytinx J."/>
            <person name="Liao H.L."/>
            <person name="Branco S."/>
            <person name="Kuo A."/>
            <person name="LaButti K."/>
            <person name="Lipzen A."/>
            <person name="Andreopoulos W."/>
            <person name="Pangilinan J."/>
            <person name="Riley R."/>
            <person name="Hundley H."/>
            <person name="Na H."/>
            <person name="Barry K."/>
            <person name="Grigoriev I.V."/>
            <person name="Stajich J.E."/>
            <person name="Kennedy P.G."/>
        </authorList>
    </citation>
    <scope>NUCLEOTIDE SEQUENCE</scope>
    <source>
        <strain evidence="3">DOB743</strain>
    </source>
</reference>
<evidence type="ECO:0000313" key="4">
    <source>
        <dbReference type="Proteomes" id="UP000714275"/>
    </source>
</evidence>
<dbReference type="EMBL" id="JABBWD010000116">
    <property type="protein sequence ID" value="KAG1764964.1"/>
    <property type="molecule type" value="Genomic_DNA"/>
</dbReference>
<feature type="compositionally biased region" description="Basic and acidic residues" evidence="1">
    <location>
        <begin position="26"/>
        <end position="35"/>
    </location>
</feature>
<protein>
    <recommendedName>
        <fullName evidence="2">Sorting nexin C-terminal domain-containing protein</fullName>
    </recommendedName>
</protein>
<dbReference type="PANTHER" id="PTHR22775:SF3">
    <property type="entry name" value="SORTING NEXIN-13"/>
    <property type="match status" value="1"/>
</dbReference>
<dbReference type="Proteomes" id="UP000714275">
    <property type="component" value="Unassembled WGS sequence"/>
</dbReference>
<feature type="domain" description="Sorting nexin C-terminal" evidence="2">
    <location>
        <begin position="4"/>
        <end position="72"/>
    </location>
</feature>
<dbReference type="OrthoDB" id="120967at2759"/>
<dbReference type="GO" id="GO:0035091">
    <property type="term" value="F:phosphatidylinositol binding"/>
    <property type="evidence" value="ECO:0007669"/>
    <property type="project" value="TreeGrafter"/>
</dbReference>
<feature type="non-terminal residue" evidence="3">
    <location>
        <position position="89"/>
    </location>
</feature>
<name>A0A9P6ZHB5_9AGAM</name>
<organism evidence="3 4">
    <name type="scientific">Suillus placidus</name>
    <dbReference type="NCBI Taxonomy" id="48579"/>
    <lineage>
        <taxon>Eukaryota</taxon>
        <taxon>Fungi</taxon>
        <taxon>Dikarya</taxon>
        <taxon>Basidiomycota</taxon>
        <taxon>Agaricomycotina</taxon>
        <taxon>Agaricomycetes</taxon>
        <taxon>Agaricomycetidae</taxon>
        <taxon>Boletales</taxon>
        <taxon>Suillineae</taxon>
        <taxon>Suillaceae</taxon>
        <taxon>Suillus</taxon>
    </lineage>
</organism>
<evidence type="ECO:0000256" key="1">
    <source>
        <dbReference type="SAM" id="MobiDB-lite"/>
    </source>
</evidence>
<evidence type="ECO:0000259" key="2">
    <source>
        <dbReference type="Pfam" id="PF08628"/>
    </source>
</evidence>
<sequence>IMPILGLFKDSLWPGGKLKPPGQPRSTEEITRSRDGANRKLSAIVRDLATNMIGRPNARRGARRIFAVLQNKCLNQHIAYTIVDEMCFH</sequence>
<keyword evidence="4" id="KW-1185">Reference proteome</keyword>
<gene>
    <name evidence="3" type="ORF">EV702DRAFT_981815</name>
</gene>
<dbReference type="Pfam" id="PF08628">
    <property type="entry name" value="Nexin_C"/>
    <property type="match status" value="1"/>
</dbReference>
<evidence type="ECO:0000313" key="3">
    <source>
        <dbReference type="EMBL" id="KAG1764964.1"/>
    </source>
</evidence>
<dbReference type="AlphaFoldDB" id="A0A9P6ZHB5"/>
<feature type="region of interest" description="Disordered" evidence="1">
    <location>
        <begin position="15"/>
        <end position="35"/>
    </location>
</feature>
<comment type="caution">
    <text evidence="3">The sequence shown here is derived from an EMBL/GenBank/DDBJ whole genome shotgun (WGS) entry which is preliminary data.</text>
</comment>
<dbReference type="InterPro" id="IPR013937">
    <property type="entry name" value="Sorting_nexin_C"/>
</dbReference>
<accession>A0A9P6ZHB5</accession>
<proteinExistence type="predicted"/>
<dbReference type="PANTHER" id="PTHR22775">
    <property type="entry name" value="SORTING NEXIN"/>
    <property type="match status" value="1"/>
</dbReference>